<reference evidence="2 3" key="1">
    <citation type="submission" date="2020-04" db="EMBL/GenBank/DDBJ databases">
        <title>Flammeovirga sp. SR4, a novel species isolated from seawater.</title>
        <authorList>
            <person name="Wang X."/>
        </authorList>
    </citation>
    <scope>NUCLEOTIDE SEQUENCE [LARGE SCALE GENOMIC DNA]</scope>
    <source>
        <strain evidence="2 3">SR4</strain>
    </source>
</reference>
<feature type="chain" id="PRO_5031139773" evidence="1">
    <location>
        <begin position="20"/>
        <end position="296"/>
    </location>
</feature>
<dbReference type="AlphaFoldDB" id="A0A7X8SJG3"/>
<sequence length="296" mass="35381">MRLFLFCLFFIGLYIQATAQKVDTQTEIIELATIFHNNHVKGSPDESTLEKLKNIKSKELVFSKKFILEIITEQNSIISEPFLTKPDTTDLKNIYIISRLNHKMFGSENVSLFDELAILRAEKTPYNELVNFYYDLIFSLAENKNKGLTFEKINFNLDEFNLSNDVEKGIFFLNCMNIYYSGIKFFMDYNKPPKMKEAKEYINKYPKFNGQEYYNYKSLAFQDFVFRLDKRKPKESFKQHYINIYLQVLFYNYVLLVDANDHEQTELYEHSILSQKEYWKFSTEPEVFEELYKMTN</sequence>
<organism evidence="2 3">
    <name type="scientific">Flammeovirga agarivorans</name>
    <dbReference type="NCBI Taxonomy" id="2726742"/>
    <lineage>
        <taxon>Bacteria</taxon>
        <taxon>Pseudomonadati</taxon>
        <taxon>Bacteroidota</taxon>
        <taxon>Cytophagia</taxon>
        <taxon>Cytophagales</taxon>
        <taxon>Flammeovirgaceae</taxon>
        <taxon>Flammeovirga</taxon>
    </lineage>
</organism>
<keyword evidence="3" id="KW-1185">Reference proteome</keyword>
<dbReference type="EMBL" id="JABAIL010000003">
    <property type="protein sequence ID" value="NLR91380.1"/>
    <property type="molecule type" value="Genomic_DNA"/>
</dbReference>
<feature type="signal peptide" evidence="1">
    <location>
        <begin position="1"/>
        <end position="19"/>
    </location>
</feature>
<evidence type="ECO:0000256" key="1">
    <source>
        <dbReference type="SAM" id="SignalP"/>
    </source>
</evidence>
<dbReference type="Proteomes" id="UP000585050">
    <property type="component" value="Unassembled WGS sequence"/>
</dbReference>
<keyword evidence="1" id="KW-0732">Signal</keyword>
<protein>
    <submittedName>
        <fullName evidence="2">Uncharacterized protein</fullName>
    </submittedName>
</protein>
<accession>A0A7X8SJG3</accession>
<name>A0A7X8SJG3_9BACT</name>
<dbReference type="RefSeq" id="WP_168882105.1">
    <property type="nucleotide sequence ID" value="NZ_JABAIL010000003.1"/>
</dbReference>
<evidence type="ECO:0000313" key="2">
    <source>
        <dbReference type="EMBL" id="NLR91380.1"/>
    </source>
</evidence>
<proteinExistence type="predicted"/>
<comment type="caution">
    <text evidence="2">The sequence shown here is derived from an EMBL/GenBank/DDBJ whole genome shotgun (WGS) entry which is preliminary data.</text>
</comment>
<evidence type="ECO:0000313" key="3">
    <source>
        <dbReference type="Proteomes" id="UP000585050"/>
    </source>
</evidence>
<gene>
    <name evidence="2" type="ORF">HGP29_09200</name>
</gene>